<name>A0A7W9QA12_9ACTN</name>
<sequence length="332" mass="35904">MRALVFKRQGNPAENLFLTELPMLDTPPGTVRLRLRARPVNPSDIMFVEGDYGRQPSFTPAGAGAVSPVGFEGAGTVDQIGPGVSLPPGARVAVAATGTWQEYLTVPQETVIPVPDDLPLDITCQFTVNPFTAHLLLAHLDPAPGDTLILTAATSTVSQMLTRLASDRGARCVHLARDSEQAWRLQRLGAEHVVSTEERDDEVVRSIHDATGPNGALAALDAVGGRQGALAQRCLRDGGRHIVYGFMSGKPLPVLPFDLVFRRVSVEGFWLPHHMKRLSPLALRELTSHTIQQLGDHTLEAPVEAHYDLADIHQALAHHRRSGRTGKIVLTG</sequence>
<dbReference type="SUPFAM" id="SSF51735">
    <property type="entry name" value="NAD(P)-binding Rossmann-fold domains"/>
    <property type="match status" value="1"/>
</dbReference>
<comment type="catalytic activity">
    <reaction evidence="10">
        <text>a 2,3-saturated acyl-[ACP] + NADP(+) = a (2E)-enoyl-[ACP] + NADPH + H(+)</text>
        <dbReference type="Rhea" id="RHEA:22564"/>
        <dbReference type="Rhea" id="RHEA-COMP:9925"/>
        <dbReference type="Rhea" id="RHEA-COMP:9926"/>
        <dbReference type="ChEBI" id="CHEBI:15378"/>
        <dbReference type="ChEBI" id="CHEBI:57783"/>
        <dbReference type="ChEBI" id="CHEBI:58349"/>
        <dbReference type="ChEBI" id="CHEBI:78784"/>
        <dbReference type="ChEBI" id="CHEBI:78785"/>
        <dbReference type="EC" id="1.3.1.104"/>
    </reaction>
</comment>
<dbReference type="Pfam" id="PF08240">
    <property type="entry name" value="ADH_N"/>
    <property type="match status" value="1"/>
</dbReference>
<evidence type="ECO:0000256" key="10">
    <source>
        <dbReference type="ARBA" id="ARBA00048843"/>
    </source>
</evidence>
<keyword evidence="7" id="KW-0443">Lipid metabolism</keyword>
<dbReference type="InterPro" id="IPR011032">
    <property type="entry name" value="GroES-like_sf"/>
</dbReference>
<evidence type="ECO:0000256" key="2">
    <source>
        <dbReference type="ARBA" id="ARBA00022516"/>
    </source>
</evidence>
<dbReference type="Gene3D" id="3.90.180.10">
    <property type="entry name" value="Medium-chain alcohol dehydrogenases, catalytic domain"/>
    <property type="match status" value="1"/>
</dbReference>
<dbReference type="Pfam" id="PF00107">
    <property type="entry name" value="ADH_zinc_N"/>
    <property type="match status" value="1"/>
</dbReference>
<dbReference type="EMBL" id="JACHJL010000008">
    <property type="protein sequence ID" value="MBB5936413.1"/>
    <property type="molecule type" value="Genomic_DNA"/>
</dbReference>
<comment type="similarity">
    <text evidence="1">Belongs to the zinc-containing alcohol dehydrogenase family. Quinone oxidoreductase subfamily.</text>
</comment>
<dbReference type="InterPro" id="IPR051034">
    <property type="entry name" value="Mito_Enoyl-ACP_Reductase"/>
</dbReference>
<dbReference type="CDD" id="cd05282">
    <property type="entry name" value="ETR_like"/>
    <property type="match status" value="1"/>
</dbReference>
<keyword evidence="6" id="KW-0560">Oxidoreductase</keyword>
<evidence type="ECO:0000256" key="8">
    <source>
        <dbReference type="ARBA" id="ARBA00023160"/>
    </source>
</evidence>
<dbReference type="InterPro" id="IPR036291">
    <property type="entry name" value="NAD(P)-bd_dom_sf"/>
</dbReference>
<evidence type="ECO:0000313" key="12">
    <source>
        <dbReference type="EMBL" id="MBB5936413.1"/>
    </source>
</evidence>
<dbReference type="Proteomes" id="UP000588098">
    <property type="component" value="Unassembled WGS sequence"/>
</dbReference>
<evidence type="ECO:0000256" key="5">
    <source>
        <dbReference type="ARBA" id="ARBA00022946"/>
    </source>
</evidence>
<dbReference type="AlphaFoldDB" id="A0A7W9QA12"/>
<dbReference type="EC" id="1.3.1.104" evidence="9"/>
<keyword evidence="5" id="KW-0809">Transit peptide</keyword>
<dbReference type="InterPro" id="IPR020843">
    <property type="entry name" value="ER"/>
</dbReference>
<dbReference type="SMART" id="SM00829">
    <property type="entry name" value="PKS_ER"/>
    <property type="match status" value="1"/>
</dbReference>
<dbReference type="PANTHER" id="PTHR43981:SF2">
    <property type="entry name" value="ENOYL-[ACYL-CARRIER-PROTEIN] REDUCTASE, MITOCHONDRIAL"/>
    <property type="match status" value="1"/>
</dbReference>
<keyword evidence="8" id="KW-0275">Fatty acid biosynthesis</keyword>
<evidence type="ECO:0000259" key="11">
    <source>
        <dbReference type="SMART" id="SM00829"/>
    </source>
</evidence>
<reference evidence="12 13" key="1">
    <citation type="submission" date="2020-08" db="EMBL/GenBank/DDBJ databases">
        <title>Genomic Encyclopedia of Type Strains, Phase III (KMG-III): the genomes of soil and plant-associated and newly described type strains.</title>
        <authorList>
            <person name="Whitman W."/>
        </authorList>
    </citation>
    <scope>NUCLEOTIDE SEQUENCE [LARGE SCALE GENOMIC DNA]</scope>
    <source>
        <strain evidence="12 13">CECT 8305</strain>
    </source>
</reference>
<evidence type="ECO:0000256" key="6">
    <source>
        <dbReference type="ARBA" id="ARBA00023002"/>
    </source>
</evidence>
<evidence type="ECO:0000256" key="1">
    <source>
        <dbReference type="ARBA" id="ARBA00010371"/>
    </source>
</evidence>
<keyword evidence="3" id="KW-0276">Fatty acid metabolism</keyword>
<dbReference type="Gene3D" id="3.40.50.720">
    <property type="entry name" value="NAD(P)-binding Rossmann-like Domain"/>
    <property type="match status" value="1"/>
</dbReference>
<evidence type="ECO:0000313" key="13">
    <source>
        <dbReference type="Proteomes" id="UP000588098"/>
    </source>
</evidence>
<dbReference type="InterPro" id="IPR013154">
    <property type="entry name" value="ADH-like_N"/>
</dbReference>
<dbReference type="SUPFAM" id="SSF50129">
    <property type="entry name" value="GroES-like"/>
    <property type="match status" value="1"/>
</dbReference>
<evidence type="ECO:0000256" key="4">
    <source>
        <dbReference type="ARBA" id="ARBA00022857"/>
    </source>
</evidence>
<dbReference type="InterPro" id="IPR013149">
    <property type="entry name" value="ADH-like_C"/>
</dbReference>
<evidence type="ECO:0000256" key="3">
    <source>
        <dbReference type="ARBA" id="ARBA00022832"/>
    </source>
</evidence>
<comment type="caution">
    <text evidence="12">The sequence shown here is derived from an EMBL/GenBank/DDBJ whole genome shotgun (WGS) entry which is preliminary data.</text>
</comment>
<proteinExistence type="inferred from homology"/>
<dbReference type="GO" id="GO:0141148">
    <property type="term" value="F:enoyl-[acyl-carrier-protein] reductase (NADPH) activity"/>
    <property type="evidence" value="ECO:0007669"/>
    <property type="project" value="UniProtKB-EC"/>
</dbReference>
<protein>
    <recommendedName>
        <fullName evidence="9">enoyl-[acyl-carrier-protein] reductase</fullName>
        <ecNumber evidence="9">1.3.1.104</ecNumber>
    </recommendedName>
</protein>
<dbReference type="RefSeq" id="WP_184573016.1">
    <property type="nucleotide sequence ID" value="NZ_JACHJL010000008.1"/>
</dbReference>
<evidence type="ECO:0000256" key="7">
    <source>
        <dbReference type="ARBA" id="ARBA00023098"/>
    </source>
</evidence>
<evidence type="ECO:0000256" key="9">
    <source>
        <dbReference type="ARBA" id="ARBA00038963"/>
    </source>
</evidence>
<dbReference type="PANTHER" id="PTHR43981">
    <property type="entry name" value="ENOYL-[ACYL-CARRIER-PROTEIN] REDUCTASE, MITOCHONDRIAL"/>
    <property type="match status" value="1"/>
</dbReference>
<accession>A0A7W9QA12</accession>
<gene>
    <name evidence="12" type="ORF">FHS42_003488</name>
</gene>
<feature type="domain" description="Enoyl reductase (ER)" evidence="11">
    <location>
        <begin position="11"/>
        <end position="330"/>
    </location>
</feature>
<keyword evidence="4" id="KW-0521">NADP</keyword>
<dbReference type="GO" id="GO:0006633">
    <property type="term" value="P:fatty acid biosynthetic process"/>
    <property type="evidence" value="ECO:0007669"/>
    <property type="project" value="UniProtKB-KW"/>
</dbReference>
<organism evidence="12 13">
    <name type="scientific">Streptomyces zagrosensis</name>
    <dbReference type="NCBI Taxonomy" id="1042984"/>
    <lineage>
        <taxon>Bacteria</taxon>
        <taxon>Bacillati</taxon>
        <taxon>Actinomycetota</taxon>
        <taxon>Actinomycetes</taxon>
        <taxon>Kitasatosporales</taxon>
        <taxon>Streptomycetaceae</taxon>
        <taxon>Streptomyces</taxon>
    </lineage>
</organism>
<keyword evidence="2" id="KW-0444">Lipid biosynthesis</keyword>
<keyword evidence="13" id="KW-1185">Reference proteome</keyword>